<dbReference type="InterPro" id="IPR036188">
    <property type="entry name" value="FAD/NAD-bd_sf"/>
</dbReference>
<dbReference type="PANTHER" id="PTHR46313:SF3">
    <property type="entry name" value="PROLYCOPENE ISOMERASE, CHLOROPLASTIC"/>
    <property type="match status" value="1"/>
</dbReference>
<accession>A0ABP9PW91</accession>
<protein>
    <recommendedName>
        <fullName evidence="7">Phytoene dehydrogenase-like protein</fullName>
    </recommendedName>
</protein>
<dbReference type="Proteomes" id="UP001428817">
    <property type="component" value="Unassembled WGS sequence"/>
</dbReference>
<dbReference type="Pfam" id="PF01593">
    <property type="entry name" value="Amino_oxidase"/>
    <property type="match status" value="1"/>
</dbReference>
<feature type="domain" description="FAD-dependent oxidoreductase 2 FAD-binding" evidence="3">
    <location>
        <begin position="7"/>
        <end position="48"/>
    </location>
</feature>
<dbReference type="EMBL" id="BAABJP010000008">
    <property type="protein sequence ID" value="GAA5153225.1"/>
    <property type="molecule type" value="Genomic_DNA"/>
</dbReference>
<evidence type="ECO:0000313" key="6">
    <source>
        <dbReference type="Proteomes" id="UP001428817"/>
    </source>
</evidence>
<keyword evidence="6" id="KW-1185">Reference proteome</keyword>
<gene>
    <name evidence="5" type="ORF">GCM10023321_23180</name>
</gene>
<reference evidence="6" key="1">
    <citation type="journal article" date="2019" name="Int. J. Syst. Evol. Microbiol.">
        <title>The Global Catalogue of Microorganisms (GCM) 10K type strain sequencing project: providing services to taxonomists for standard genome sequencing and annotation.</title>
        <authorList>
            <consortium name="The Broad Institute Genomics Platform"/>
            <consortium name="The Broad Institute Genome Sequencing Center for Infectious Disease"/>
            <person name="Wu L."/>
            <person name="Ma J."/>
        </authorList>
    </citation>
    <scope>NUCLEOTIDE SEQUENCE [LARGE SCALE GENOMIC DNA]</scope>
    <source>
        <strain evidence="6">JCM 18303</strain>
    </source>
</reference>
<dbReference type="Pfam" id="PF00890">
    <property type="entry name" value="FAD_binding_2"/>
    <property type="match status" value="1"/>
</dbReference>
<comment type="caution">
    <text evidence="5">The sequence shown here is derived from an EMBL/GenBank/DDBJ whole genome shotgun (WGS) entry which is preliminary data.</text>
</comment>
<sequence>MPKLDADVVVVGAGVAGLCCAAQLVAEGVSAAVVCETPEVGWALRSAQLGTRSKGFVQHPIFQPGLNGGSWFSAARIVNAPVSFHVSPPMHILNKATGARAELRAAPSASAILDVLAPLVPFPLDELRADLERVLNVALRMSWEDLAALQRTPLTHWVAEQGGDQTLTMIMCVLAANLTETTPQVAAEHVSVYGMMGMLRGLVSGEAFVTAPSPDPWEGLLVPLGRGLDAAGCPVRRGARVEQLIVEDGRAAGVALRGGDEVRGRAVALAVGNPRIPGLLGPLASEVAAPLDYANQLLGHDACTYSLLDKPVVPLQNMTMVADAAGSNLAYLFPMQAIAPDSTEEGRWLLAAQAQFSKEAYAEIGGHDGAVKHLLDLQEDMFPGFHDATVDRTEMTHKHHWLNPLTHGPKLPPQSSEVPGLYFAGDGSTPILGIGVEGAGQAGAIRARQIAADLRG</sequence>
<dbReference type="Gene3D" id="3.90.660.50">
    <property type="match status" value="1"/>
</dbReference>
<evidence type="ECO:0000259" key="4">
    <source>
        <dbReference type="Pfam" id="PF01593"/>
    </source>
</evidence>
<dbReference type="RefSeq" id="WP_185061862.1">
    <property type="nucleotide sequence ID" value="NZ_BAABJP010000008.1"/>
</dbReference>
<dbReference type="InterPro" id="IPR045892">
    <property type="entry name" value="CrtISO-like"/>
</dbReference>
<evidence type="ECO:0000256" key="2">
    <source>
        <dbReference type="ARBA" id="ARBA00023002"/>
    </source>
</evidence>
<dbReference type="SUPFAM" id="SSF51905">
    <property type="entry name" value="FAD/NAD(P)-binding domain"/>
    <property type="match status" value="1"/>
</dbReference>
<proteinExistence type="predicted"/>
<dbReference type="InterPro" id="IPR002937">
    <property type="entry name" value="Amino_oxidase"/>
</dbReference>
<evidence type="ECO:0008006" key="7">
    <source>
        <dbReference type="Google" id="ProtNLM"/>
    </source>
</evidence>
<dbReference type="Gene3D" id="3.50.50.60">
    <property type="entry name" value="FAD/NAD(P)-binding domain"/>
    <property type="match status" value="1"/>
</dbReference>
<keyword evidence="2" id="KW-0560">Oxidoreductase</keyword>
<evidence type="ECO:0000313" key="5">
    <source>
        <dbReference type="EMBL" id="GAA5153225.1"/>
    </source>
</evidence>
<feature type="domain" description="Amine oxidase" evidence="4">
    <location>
        <begin position="231"/>
        <end position="450"/>
    </location>
</feature>
<evidence type="ECO:0000256" key="1">
    <source>
        <dbReference type="ARBA" id="ARBA00022630"/>
    </source>
</evidence>
<dbReference type="PANTHER" id="PTHR46313">
    <property type="match status" value="1"/>
</dbReference>
<evidence type="ECO:0000259" key="3">
    <source>
        <dbReference type="Pfam" id="PF00890"/>
    </source>
</evidence>
<name>A0ABP9PW91_9PSEU</name>
<keyword evidence="1" id="KW-0285">Flavoprotein</keyword>
<organism evidence="5 6">
    <name type="scientific">Pseudonocardia eucalypti</name>
    <dbReference type="NCBI Taxonomy" id="648755"/>
    <lineage>
        <taxon>Bacteria</taxon>
        <taxon>Bacillati</taxon>
        <taxon>Actinomycetota</taxon>
        <taxon>Actinomycetes</taxon>
        <taxon>Pseudonocardiales</taxon>
        <taxon>Pseudonocardiaceae</taxon>
        <taxon>Pseudonocardia</taxon>
    </lineage>
</organism>
<dbReference type="InterPro" id="IPR003953">
    <property type="entry name" value="FAD-dep_OxRdtase_2_FAD-bd"/>
</dbReference>